<evidence type="ECO:0000313" key="2">
    <source>
        <dbReference type="Proteomes" id="UP000620262"/>
    </source>
</evidence>
<proteinExistence type="predicted"/>
<dbReference type="EMBL" id="JADBEC010000002">
    <property type="protein sequence ID" value="MBE1508520.1"/>
    <property type="molecule type" value="Genomic_DNA"/>
</dbReference>
<protein>
    <submittedName>
        <fullName evidence="1">Uncharacterized protein</fullName>
    </submittedName>
</protein>
<name>A0ABR9IZ88_RHIVS</name>
<accession>A0ABR9IZ88</accession>
<keyword evidence="2" id="KW-1185">Reference proteome</keyword>
<comment type="caution">
    <text evidence="1">The sequence shown here is derived from an EMBL/GenBank/DDBJ whole genome shotgun (WGS) entry which is preliminary data.</text>
</comment>
<gene>
    <name evidence="1" type="ORF">H4W29_005765</name>
</gene>
<organism evidence="1 2">
    <name type="scientific">Rhizobium viscosum</name>
    <name type="common">Arthrobacter viscosus</name>
    <dbReference type="NCBI Taxonomy" id="1673"/>
    <lineage>
        <taxon>Bacteria</taxon>
        <taxon>Pseudomonadati</taxon>
        <taxon>Pseudomonadota</taxon>
        <taxon>Alphaproteobacteria</taxon>
        <taxon>Hyphomicrobiales</taxon>
        <taxon>Rhizobiaceae</taxon>
        <taxon>Rhizobium/Agrobacterium group</taxon>
        <taxon>Rhizobium</taxon>
    </lineage>
</organism>
<sequence>MSAFKDEADKLLAAGWRQCSTFYPNAVVGDDLGLPERSILVVMTQACTVVGIRRRISEWDLLSGLMEQA</sequence>
<evidence type="ECO:0000313" key="1">
    <source>
        <dbReference type="EMBL" id="MBE1508520.1"/>
    </source>
</evidence>
<dbReference type="Proteomes" id="UP000620262">
    <property type="component" value="Unassembled WGS sequence"/>
</dbReference>
<reference evidence="1 2" key="1">
    <citation type="submission" date="2020-10" db="EMBL/GenBank/DDBJ databases">
        <title>Sequencing the genomes of 1000 actinobacteria strains.</title>
        <authorList>
            <person name="Klenk H.-P."/>
        </authorList>
    </citation>
    <scope>NUCLEOTIDE SEQUENCE [LARGE SCALE GENOMIC DNA]</scope>
    <source>
        <strain evidence="1 2">DSM 7307</strain>
    </source>
</reference>
<dbReference type="RefSeq" id="WP_192732106.1">
    <property type="nucleotide sequence ID" value="NZ_BAAAVL010000010.1"/>
</dbReference>